<feature type="transmembrane region" description="Helical" evidence="7">
    <location>
        <begin position="283"/>
        <end position="309"/>
    </location>
</feature>
<dbReference type="EMBL" id="CADCWK010000234">
    <property type="protein sequence ID" value="CAA9566713.1"/>
    <property type="molecule type" value="Genomic_DNA"/>
</dbReference>
<dbReference type="InterPro" id="IPR035906">
    <property type="entry name" value="MetI-like_sf"/>
</dbReference>
<dbReference type="AlphaFoldDB" id="A0A6J4V6G9"/>
<evidence type="ECO:0000256" key="6">
    <source>
        <dbReference type="ARBA" id="ARBA00023136"/>
    </source>
</evidence>
<dbReference type="Gene3D" id="1.10.3720.10">
    <property type="entry name" value="MetI-like"/>
    <property type="match status" value="1"/>
</dbReference>
<accession>A0A6J4V6G9</accession>
<dbReference type="PANTHER" id="PTHR43163:SF6">
    <property type="entry name" value="DIPEPTIDE TRANSPORT SYSTEM PERMEASE PROTEIN DPPB-RELATED"/>
    <property type="match status" value="1"/>
</dbReference>
<name>A0A6J4V6G9_9BACT</name>
<dbReference type="GO" id="GO:0005886">
    <property type="term" value="C:plasma membrane"/>
    <property type="evidence" value="ECO:0007669"/>
    <property type="project" value="UniProtKB-SubCell"/>
</dbReference>
<evidence type="ECO:0000256" key="2">
    <source>
        <dbReference type="ARBA" id="ARBA00022448"/>
    </source>
</evidence>
<protein>
    <submittedName>
        <fullName evidence="9">Dipeptide transport system permease protein DppB</fullName>
    </submittedName>
</protein>
<feature type="transmembrane region" description="Helical" evidence="7">
    <location>
        <begin position="9"/>
        <end position="30"/>
    </location>
</feature>
<organism evidence="9">
    <name type="scientific">uncultured Thermomicrobiales bacterium</name>
    <dbReference type="NCBI Taxonomy" id="1645740"/>
    <lineage>
        <taxon>Bacteria</taxon>
        <taxon>Pseudomonadati</taxon>
        <taxon>Thermomicrobiota</taxon>
        <taxon>Thermomicrobia</taxon>
        <taxon>Thermomicrobiales</taxon>
        <taxon>environmental samples</taxon>
    </lineage>
</organism>
<proteinExistence type="inferred from homology"/>
<dbReference type="PANTHER" id="PTHR43163">
    <property type="entry name" value="DIPEPTIDE TRANSPORT SYSTEM PERMEASE PROTEIN DPPB-RELATED"/>
    <property type="match status" value="1"/>
</dbReference>
<comment type="subcellular location">
    <subcellularLocation>
        <location evidence="1 7">Cell membrane</location>
        <topology evidence="1 7">Multi-pass membrane protein</topology>
    </subcellularLocation>
</comment>
<evidence type="ECO:0000256" key="4">
    <source>
        <dbReference type="ARBA" id="ARBA00022692"/>
    </source>
</evidence>
<gene>
    <name evidence="9" type="ORF">AVDCRST_MAG33-2132</name>
</gene>
<dbReference type="InterPro" id="IPR045621">
    <property type="entry name" value="BPD_transp_1_N"/>
</dbReference>
<dbReference type="InterPro" id="IPR000515">
    <property type="entry name" value="MetI-like"/>
</dbReference>
<keyword evidence="2 7" id="KW-0813">Transport</keyword>
<dbReference type="Pfam" id="PF00528">
    <property type="entry name" value="BPD_transp_1"/>
    <property type="match status" value="1"/>
</dbReference>
<keyword evidence="6 7" id="KW-0472">Membrane</keyword>
<feature type="transmembrane region" description="Helical" evidence="7">
    <location>
        <begin position="176"/>
        <end position="196"/>
    </location>
</feature>
<keyword evidence="5 7" id="KW-1133">Transmembrane helix</keyword>
<dbReference type="SUPFAM" id="SSF161098">
    <property type="entry name" value="MetI-like"/>
    <property type="match status" value="1"/>
</dbReference>
<keyword evidence="3" id="KW-1003">Cell membrane</keyword>
<reference evidence="9" key="1">
    <citation type="submission" date="2020-02" db="EMBL/GenBank/DDBJ databases">
        <authorList>
            <person name="Meier V. D."/>
        </authorList>
    </citation>
    <scope>NUCLEOTIDE SEQUENCE</scope>
    <source>
        <strain evidence="9">AVDCRST_MAG33</strain>
    </source>
</reference>
<sequence length="316" mass="34593">MLRYIAGRIVLMIPILIGVSIVAFGLIRFVPGDPVTAIIGPGTRFNEEQLANLRERYGLNDSVVVQYFKWMGLVLQGDLGTSLRTRLPLTEELGARLPVTLELTIWATIIGTIPAVALGILAALKRNSWFDVSATIGTLIGTSVPNFLLAVFLVLLFAVELRWLPPLGYERWRDGVWAHCQTMILPALCLGLPLAATVMRFTRSSVLETIGQDYVRTARAKGMSQRSVIMRHVLPNASIPIITVVGIQVAGLLGGTVIIEQIFSMPGVGRYVYESISNRDYPVVQSVTLVIAAIFVLVSLVVDILYAIVDPRLRTG</sequence>
<feature type="domain" description="ABC transmembrane type-1" evidence="8">
    <location>
        <begin position="97"/>
        <end position="306"/>
    </location>
</feature>
<feature type="transmembrane region" description="Helical" evidence="7">
    <location>
        <begin position="103"/>
        <end position="124"/>
    </location>
</feature>
<evidence type="ECO:0000256" key="7">
    <source>
        <dbReference type="RuleBase" id="RU363032"/>
    </source>
</evidence>
<evidence type="ECO:0000259" key="8">
    <source>
        <dbReference type="PROSITE" id="PS50928"/>
    </source>
</evidence>
<feature type="transmembrane region" description="Helical" evidence="7">
    <location>
        <begin position="136"/>
        <end position="156"/>
    </location>
</feature>
<feature type="transmembrane region" description="Helical" evidence="7">
    <location>
        <begin position="239"/>
        <end position="263"/>
    </location>
</feature>
<dbReference type="GO" id="GO:0071916">
    <property type="term" value="F:dipeptide transmembrane transporter activity"/>
    <property type="evidence" value="ECO:0007669"/>
    <property type="project" value="TreeGrafter"/>
</dbReference>
<comment type="similarity">
    <text evidence="7">Belongs to the binding-protein-dependent transport system permease family.</text>
</comment>
<evidence type="ECO:0000256" key="1">
    <source>
        <dbReference type="ARBA" id="ARBA00004651"/>
    </source>
</evidence>
<evidence type="ECO:0000313" key="9">
    <source>
        <dbReference type="EMBL" id="CAA9566713.1"/>
    </source>
</evidence>
<dbReference type="CDD" id="cd06261">
    <property type="entry name" value="TM_PBP2"/>
    <property type="match status" value="1"/>
</dbReference>
<evidence type="ECO:0000256" key="5">
    <source>
        <dbReference type="ARBA" id="ARBA00022989"/>
    </source>
</evidence>
<keyword evidence="4 7" id="KW-0812">Transmembrane</keyword>
<evidence type="ECO:0000256" key="3">
    <source>
        <dbReference type="ARBA" id="ARBA00022475"/>
    </source>
</evidence>
<dbReference type="PROSITE" id="PS50928">
    <property type="entry name" value="ABC_TM1"/>
    <property type="match status" value="1"/>
</dbReference>
<dbReference type="Pfam" id="PF19300">
    <property type="entry name" value="BPD_transp_1_N"/>
    <property type="match status" value="1"/>
</dbReference>